<dbReference type="EMBL" id="CP115174">
    <property type="protein sequence ID" value="WBO22295.1"/>
    <property type="molecule type" value="Genomic_DNA"/>
</dbReference>
<organism evidence="1 2">
    <name type="scientific">Sphingomonas abietis</name>
    <dbReference type="NCBI Taxonomy" id="3012344"/>
    <lineage>
        <taxon>Bacteria</taxon>
        <taxon>Pseudomonadati</taxon>
        <taxon>Pseudomonadota</taxon>
        <taxon>Alphaproteobacteria</taxon>
        <taxon>Sphingomonadales</taxon>
        <taxon>Sphingomonadaceae</taxon>
        <taxon>Sphingomonas</taxon>
    </lineage>
</organism>
<gene>
    <name evidence="1" type="ORF">PBT88_19465</name>
</gene>
<name>A0ABY7NMT5_9SPHN</name>
<dbReference type="RefSeq" id="WP_270076943.1">
    <property type="nucleotide sequence ID" value="NZ_CP115174.1"/>
</dbReference>
<sequence length="187" mass="20533">MIDILAQMAPSTWADAFADYQAKRAVFDGDQDTDAETDRLCDITFAAQDYLLTEVRTPDVAAFATKIDLMKGRDLGPDEWFDALLADVRHLAGRPQADPHMDWLAERDTVWSEYNSYSNDDDERDGRLSSAGRALESKILEVSATTRDGILAKALLIVGVAANDGTDEAAVKVFAEAKAMGLVEWEA</sequence>
<protein>
    <submittedName>
        <fullName evidence="1">Uncharacterized protein</fullName>
    </submittedName>
</protein>
<proteinExistence type="predicted"/>
<keyword evidence="2" id="KW-1185">Reference proteome</keyword>
<dbReference type="Proteomes" id="UP001210865">
    <property type="component" value="Chromosome"/>
</dbReference>
<reference evidence="1 2" key="1">
    <citation type="submission" date="2022-12" db="EMBL/GenBank/DDBJ databases">
        <title>Sphingomonas abieness sp. nov., an endophytic bacterium isolated from Abies koreana.</title>
        <authorList>
            <person name="Jiang L."/>
            <person name="Lee J."/>
        </authorList>
    </citation>
    <scope>NUCLEOTIDE SEQUENCE [LARGE SCALE GENOMIC DNA]</scope>
    <source>
        <strain evidence="2">PAMB 00755</strain>
    </source>
</reference>
<evidence type="ECO:0000313" key="1">
    <source>
        <dbReference type="EMBL" id="WBO22295.1"/>
    </source>
</evidence>
<accession>A0ABY7NMT5</accession>
<evidence type="ECO:0000313" key="2">
    <source>
        <dbReference type="Proteomes" id="UP001210865"/>
    </source>
</evidence>